<feature type="domain" description="Helicase C-terminal" evidence="9">
    <location>
        <begin position="232"/>
        <end position="373"/>
    </location>
</feature>
<dbReference type="InterPro" id="IPR014014">
    <property type="entry name" value="RNA_helicase_DEAD_Q_motif"/>
</dbReference>
<dbReference type="Pfam" id="PF00270">
    <property type="entry name" value="DEAD"/>
    <property type="match status" value="1"/>
</dbReference>
<dbReference type="InterPro" id="IPR011545">
    <property type="entry name" value="DEAD/DEAH_box_helicase_dom"/>
</dbReference>
<accession>A0ABP8ZZF2</accession>
<dbReference type="PANTHER" id="PTHR47959:SF13">
    <property type="entry name" value="ATP-DEPENDENT RNA HELICASE RHLE"/>
    <property type="match status" value="1"/>
</dbReference>
<dbReference type="PROSITE" id="PS51194">
    <property type="entry name" value="HELICASE_CTER"/>
    <property type="match status" value="1"/>
</dbReference>
<organism evidence="11 12">
    <name type="scientific">Flavobacterium hankyongi</name>
    <dbReference type="NCBI Taxonomy" id="1176532"/>
    <lineage>
        <taxon>Bacteria</taxon>
        <taxon>Pseudomonadati</taxon>
        <taxon>Bacteroidota</taxon>
        <taxon>Flavobacteriia</taxon>
        <taxon>Flavobacteriales</taxon>
        <taxon>Flavobacteriaceae</taxon>
        <taxon>Flavobacterium</taxon>
    </lineage>
</organism>
<evidence type="ECO:0000259" key="9">
    <source>
        <dbReference type="PROSITE" id="PS51194"/>
    </source>
</evidence>
<evidence type="ECO:0000256" key="4">
    <source>
        <dbReference type="ARBA" id="ARBA00022840"/>
    </source>
</evidence>
<keyword evidence="12" id="KW-1185">Reference proteome</keyword>
<dbReference type="CDD" id="cd00268">
    <property type="entry name" value="DEADc"/>
    <property type="match status" value="1"/>
</dbReference>
<comment type="caution">
    <text evidence="11">The sequence shown here is derived from an EMBL/GenBank/DDBJ whole genome shotgun (WGS) entry which is preliminary data.</text>
</comment>
<dbReference type="PROSITE" id="PS51195">
    <property type="entry name" value="Q_MOTIF"/>
    <property type="match status" value="1"/>
</dbReference>
<keyword evidence="2 7" id="KW-0378">Hydrolase</keyword>
<keyword evidence="1 7" id="KW-0547">Nucleotide-binding</keyword>
<dbReference type="Proteomes" id="UP001500141">
    <property type="component" value="Unassembled WGS sequence"/>
</dbReference>
<evidence type="ECO:0000256" key="6">
    <source>
        <dbReference type="PROSITE-ProRule" id="PRU00552"/>
    </source>
</evidence>
<evidence type="ECO:0000313" key="12">
    <source>
        <dbReference type="Proteomes" id="UP001500141"/>
    </source>
</evidence>
<evidence type="ECO:0000256" key="2">
    <source>
        <dbReference type="ARBA" id="ARBA00022801"/>
    </source>
</evidence>
<evidence type="ECO:0000313" key="11">
    <source>
        <dbReference type="EMBL" id="GAA4769141.1"/>
    </source>
</evidence>
<dbReference type="InterPro" id="IPR014001">
    <property type="entry name" value="Helicase_ATP-bd"/>
</dbReference>
<evidence type="ECO:0000256" key="1">
    <source>
        <dbReference type="ARBA" id="ARBA00022741"/>
    </source>
</evidence>
<protein>
    <submittedName>
        <fullName evidence="11">DEAD/DEAH box helicase</fullName>
    </submittedName>
</protein>
<dbReference type="GO" id="GO:0004386">
    <property type="term" value="F:helicase activity"/>
    <property type="evidence" value="ECO:0007669"/>
    <property type="project" value="UniProtKB-KW"/>
</dbReference>
<dbReference type="InterPro" id="IPR027417">
    <property type="entry name" value="P-loop_NTPase"/>
</dbReference>
<dbReference type="EMBL" id="BAABIP010000017">
    <property type="protein sequence ID" value="GAA4769141.1"/>
    <property type="molecule type" value="Genomic_DNA"/>
</dbReference>
<dbReference type="PROSITE" id="PS00039">
    <property type="entry name" value="DEAD_ATP_HELICASE"/>
    <property type="match status" value="1"/>
</dbReference>
<dbReference type="InterPro" id="IPR000629">
    <property type="entry name" value="RNA-helicase_DEAD-box_CS"/>
</dbReference>
<dbReference type="Gene3D" id="3.40.50.300">
    <property type="entry name" value="P-loop containing nucleotide triphosphate hydrolases"/>
    <property type="match status" value="2"/>
</dbReference>
<dbReference type="SMART" id="SM00490">
    <property type="entry name" value="HELICc"/>
    <property type="match status" value="1"/>
</dbReference>
<feature type="short sequence motif" description="Q motif" evidence="6">
    <location>
        <begin position="3"/>
        <end position="31"/>
    </location>
</feature>
<dbReference type="CDD" id="cd18787">
    <property type="entry name" value="SF2_C_DEAD"/>
    <property type="match status" value="1"/>
</dbReference>
<sequence>MLMHFQNLLLLPTIYQAIEESGFTTPSPIQEKAIPIVLKGHDLIGCAQTGTGKTAAFVLPILQQLSQNNPKTNGTIRVLVLTPTRELAIQVEQTFKTLGKYTPHRSQVIFGGVSEVNQLRDLRQKPEILVATPGRLLDLVRQQKISLNDIQHLVLDEADRMLDMGFIHDMKALLKFIPQKRQTLFFTATLPDSIKKLLPVFLNQPIQVDANPVSSIKATINQAVYAVETVNKVSLLLNVLRNQGSNQCLLFTRTKHGANKLVQKLGDKGVTAAAIHGNKSQSARQKALADFKSQSIQVMVATDIAARGIDIKELPLVINFDLPGEVETYVHRIGRTGRAGQSGQAISFCTQSEQALWKQIVKQNGSPINELIH</sequence>
<reference evidence="12" key="1">
    <citation type="journal article" date="2019" name="Int. J. Syst. Evol. Microbiol.">
        <title>The Global Catalogue of Microorganisms (GCM) 10K type strain sequencing project: providing services to taxonomists for standard genome sequencing and annotation.</title>
        <authorList>
            <consortium name="The Broad Institute Genomics Platform"/>
            <consortium name="The Broad Institute Genome Sequencing Center for Infectious Disease"/>
            <person name="Wu L."/>
            <person name="Ma J."/>
        </authorList>
    </citation>
    <scope>NUCLEOTIDE SEQUENCE [LARGE SCALE GENOMIC DNA]</scope>
    <source>
        <strain evidence="12">JCM 18198</strain>
    </source>
</reference>
<feature type="domain" description="Helicase ATP-binding" evidence="8">
    <location>
        <begin position="34"/>
        <end position="208"/>
    </location>
</feature>
<name>A0ABP8ZZF2_9FLAO</name>
<evidence type="ECO:0000256" key="3">
    <source>
        <dbReference type="ARBA" id="ARBA00022806"/>
    </source>
</evidence>
<evidence type="ECO:0000259" key="8">
    <source>
        <dbReference type="PROSITE" id="PS51192"/>
    </source>
</evidence>
<gene>
    <name evidence="11" type="ORF">GCM10023230_18820</name>
</gene>
<keyword evidence="4 7" id="KW-0067">ATP-binding</keyword>
<dbReference type="SMART" id="SM00487">
    <property type="entry name" value="DEXDc"/>
    <property type="match status" value="1"/>
</dbReference>
<dbReference type="SUPFAM" id="SSF52540">
    <property type="entry name" value="P-loop containing nucleoside triphosphate hydrolases"/>
    <property type="match status" value="1"/>
</dbReference>
<feature type="domain" description="DEAD-box RNA helicase Q" evidence="10">
    <location>
        <begin position="3"/>
        <end position="31"/>
    </location>
</feature>
<dbReference type="InterPro" id="IPR001650">
    <property type="entry name" value="Helicase_C-like"/>
</dbReference>
<evidence type="ECO:0000256" key="7">
    <source>
        <dbReference type="RuleBase" id="RU000492"/>
    </source>
</evidence>
<evidence type="ECO:0000256" key="5">
    <source>
        <dbReference type="ARBA" id="ARBA00038437"/>
    </source>
</evidence>
<keyword evidence="3 7" id="KW-0347">Helicase</keyword>
<evidence type="ECO:0000259" key="10">
    <source>
        <dbReference type="PROSITE" id="PS51195"/>
    </source>
</evidence>
<dbReference type="InterPro" id="IPR044742">
    <property type="entry name" value="DEAD/DEAH_RhlB"/>
</dbReference>
<comment type="similarity">
    <text evidence="5 7">Belongs to the DEAD box helicase family.</text>
</comment>
<dbReference type="PROSITE" id="PS51192">
    <property type="entry name" value="HELICASE_ATP_BIND_1"/>
    <property type="match status" value="1"/>
</dbReference>
<proteinExistence type="inferred from homology"/>
<dbReference type="PANTHER" id="PTHR47959">
    <property type="entry name" value="ATP-DEPENDENT RNA HELICASE RHLE-RELATED"/>
    <property type="match status" value="1"/>
</dbReference>
<dbReference type="Pfam" id="PF00271">
    <property type="entry name" value="Helicase_C"/>
    <property type="match status" value="1"/>
</dbReference>
<dbReference type="InterPro" id="IPR050079">
    <property type="entry name" value="DEAD_box_RNA_helicase"/>
</dbReference>